<evidence type="ECO:0000313" key="3">
    <source>
        <dbReference type="Proteomes" id="UP000030746"/>
    </source>
</evidence>
<gene>
    <name evidence="2" type="ORF">LOTGIDRAFT_137195</name>
</gene>
<dbReference type="InterPro" id="IPR036941">
    <property type="entry name" value="Rcpt_L-dom_sf"/>
</dbReference>
<dbReference type="SUPFAM" id="SSF52058">
    <property type="entry name" value="L domain-like"/>
    <property type="match status" value="1"/>
</dbReference>
<accession>V4BC22</accession>
<dbReference type="OMA" id="YKLAGNC"/>
<name>V4BC22_LOTGI</name>
<dbReference type="RefSeq" id="XP_009045730.1">
    <property type="nucleotide sequence ID" value="XM_009047482.1"/>
</dbReference>
<dbReference type="STRING" id="225164.V4BC22"/>
<evidence type="ECO:0000259" key="1">
    <source>
        <dbReference type="Pfam" id="PF01030"/>
    </source>
</evidence>
<reference evidence="2 3" key="1">
    <citation type="journal article" date="2013" name="Nature">
        <title>Insights into bilaterian evolution from three spiralian genomes.</title>
        <authorList>
            <person name="Simakov O."/>
            <person name="Marletaz F."/>
            <person name="Cho S.J."/>
            <person name="Edsinger-Gonzales E."/>
            <person name="Havlak P."/>
            <person name="Hellsten U."/>
            <person name="Kuo D.H."/>
            <person name="Larsson T."/>
            <person name="Lv J."/>
            <person name="Arendt D."/>
            <person name="Savage R."/>
            <person name="Osoegawa K."/>
            <person name="de Jong P."/>
            <person name="Grimwood J."/>
            <person name="Chapman J.A."/>
            <person name="Shapiro H."/>
            <person name="Aerts A."/>
            <person name="Otillar R.P."/>
            <person name="Terry A.Y."/>
            <person name="Boore J.L."/>
            <person name="Grigoriev I.V."/>
            <person name="Lindberg D.R."/>
            <person name="Seaver E.C."/>
            <person name="Weisblat D.A."/>
            <person name="Putnam N.H."/>
            <person name="Rokhsar D.S."/>
        </authorList>
    </citation>
    <scope>NUCLEOTIDE SEQUENCE [LARGE SCALE GENOMIC DNA]</scope>
</reference>
<sequence length="160" mass="18454">LEDCAVIEGNLKIYLFDFEPNSLPNLLEITGYLLLYRVSNLDNLSNVFPNLTVIRGQELMYNYALVVYEMSDLEDIGLPSLRVIKHGGVRIEKNMNLCYVSTVDWYKLTLNSKADFFFKNNKFEAECVNKCPENCVKTKMDNENKSRCWNADSCQKNLGK</sequence>
<proteinExistence type="predicted"/>
<dbReference type="InterPro" id="IPR000494">
    <property type="entry name" value="Rcpt_L-dom"/>
</dbReference>
<feature type="domain" description="Receptor L-domain" evidence="1">
    <location>
        <begin position="3"/>
        <end position="108"/>
    </location>
</feature>
<dbReference type="CTD" id="20233882"/>
<dbReference type="AlphaFoldDB" id="V4BC22"/>
<dbReference type="Gene3D" id="3.80.20.20">
    <property type="entry name" value="Receptor L-domain"/>
    <property type="match status" value="1"/>
</dbReference>
<keyword evidence="3" id="KW-1185">Reference proteome</keyword>
<dbReference type="OrthoDB" id="5809444at2759"/>
<dbReference type="Proteomes" id="UP000030746">
    <property type="component" value="Unassembled WGS sequence"/>
</dbReference>
<protein>
    <recommendedName>
        <fullName evidence="1">Receptor L-domain domain-containing protein</fullName>
    </recommendedName>
</protein>
<dbReference type="GeneID" id="20233882"/>
<evidence type="ECO:0000313" key="2">
    <source>
        <dbReference type="EMBL" id="ESP03642.1"/>
    </source>
</evidence>
<organism evidence="2 3">
    <name type="scientific">Lottia gigantea</name>
    <name type="common">Giant owl limpet</name>
    <dbReference type="NCBI Taxonomy" id="225164"/>
    <lineage>
        <taxon>Eukaryota</taxon>
        <taxon>Metazoa</taxon>
        <taxon>Spiralia</taxon>
        <taxon>Lophotrochozoa</taxon>
        <taxon>Mollusca</taxon>
        <taxon>Gastropoda</taxon>
        <taxon>Patellogastropoda</taxon>
        <taxon>Lottioidea</taxon>
        <taxon>Lottiidae</taxon>
        <taxon>Lottia</taxon>
    </lineage>
</organism>
<feature type="non-terminal residue" evidence="2">
    <location>
        <position position="1"/>
    </location>
</feature>
<dbReference type="HOGENOM" id="CLU_098689_0_0_1"/>
<dbReference type="EMBL" id="KB199952">
    <property type="protein sequence ID" value="ESP03642.1"/>
    <property type="molecule type" value="Genomic_DNA"/>
</dbReference>
<dbReference type="Pfam" id="PF01030">
    <property type="entry name" value="Recep_L_domain"/>
    <property type="match status" value="1"/>
</dbReference>
<dbReference type="KEGG" id="lgi:LOTGIDRAFT_137195"/>